<evidence type="ECO:0000256" key="7">
    <source>
        <dbReference type="SAM" id="Phobius"/>
    </source>
</evidence>
<dbReference type="OrthoDB" id="29879at2759"/>
<proteinExistence type="inferred from homology"/>
<evidence type="ECO:0000256" key="1">
    <source>
        <dbReference type="ARBA" id="ARBA00004141"/>
    </source>
</evidence>
<dbReference type="GO" id="GO:0015095">
    <property type="term" value="F:magnesium ion transmembrane transporter activity"/>
    <property type="evidence" value="ECO:0007669"/>
    <property type="project" value="InterPro"/>
</dbReference>
<dbReference type="InterPro" id="IPR002523">
    <property type="entry name" value="MgTranspt_CorA/ZnTranspt_ZntB"/>
</dbReference>
<protein>
    <recommendedName>
        <fullName evidence="10">Magnesium transporter</fullName>
    </recommendedName>
</protein>
<dbReference type="Pfam" id="PF01544">
    <property type="entry name" value="CorA"/>
    <property type="match status" value="1"/>
</dbReference>
<evidence type="ECO:0000313" key="8">
    <source>
        <dbReference type="EMBL" id="PSS12538.1"/>
    </source>
</evidence>
<sequence length="444" mass="50428">MEPGRTRAAGKLKIGGNWKPNTESLHIRFDSLEQLLVSEEAAQDIEAELPRPTDHDYTRKNPTTACEPRRPQRFALYSSSSGSILEGTSFIELGLAGQDLRHFFSQGRKNAWWLDVQNPSEKTVRQLSSAFGIHHLTVEDIVTGECGEKIEGFPFYYFTCVRSFHVVQTGSHFEYEPYNIYVVVFDEGALSFTFTQSEHSTHVRDRIELLKDYLSISSDWIFYALLDDIIDSFAPSITLIERQVNEIDDQVYTTRADDMQAFLRTIEDARRRVLSLIRLLSGKTNILRTFGNHHSEESEASEDAEEKPTETDLQRYKSPGEDIRLYIDDVQDHVTTMMSSLSQFEGLLSRSQNNYLAQLSIDNLAGVYRLNDFLGKMAVLTSVLSLLNFICNLFGQNVNGGVSFYTNNTYLPFALIVSGEAVLAAVLFYLVRRSRWFSTAPSAH</sequence>
<dbReference type="SUPFAM" id="SSF144083">
    <property type="entry name" value="Magnesium transport protein CorA, transmembrane region"/>
    <property type="match status" value="1"/>
</dbReference>
<keyword evidence="5 7" id="KW-0472">Membrane</keyword>
<gene>
    <name evidence="8" type="ORF">M430DRAFT_30206</name>
</gene>
<dbReference type="RefSeq" id="XP_024718536.1">
    <property type="nucleotide sequence ID" value="XM_024865933.1"/>
</dbReference>
<name>A0A2T3AV47_AMORE</name>
<accession>A0A2T3AV47</accession>
<dbReference type="PANTHER" id="PTHR21535">
    <property type="entry name" value="MAGNESIUM AND COBALT TRANSPORT PROTEIN/MITOCHONDRIAL IMPORT INNER MEMBRANE TRANSLOCASE SUBUNIT TIM8"/>
    <property type="match status" value="1"/>
</dbReference>
<dbReference type="GO" id="GO:0005886">
    <property type="term" value="C:plasma membrane"/>
    <property type="evidence" value="ECO:0007669"/>
    <property type="project" value="TreeGrafter"/>
</dbReference>
<dbReference type="InterPro" id="IPR044089">
    <property type="entry name" value="Alr1-like"/>
</dbReference>
<comment type="similarity">
    <text evidence="2">Belongs to the CorA metal ion transporter (MIT) (TC 1.A.35) family.</text>
</comment>
<evidence type="ECO:0000256" key="6">
    <source>
        <dbReference type="SAM" id="MobiDB-lite"/>
    </source>
</evidence>
<evidence type="ECO:0000256" key="5">
    <source>
        <dbReference type="ARBA" id="ARBA00023136"/>
    </source>
</evidence>
<evidence type="ECO:0000256" key="4">
    <source>
        <dbReference type="ARBA" id="ARBA00022989"/>
    </source>
</evidence>
<evidence type="ECO:0008006" key="10">
    <source>
        <dbReference type="Google" id="ProtNLM"/>
    </source>
</evidence>
<dbReference type="CDD" id="cd12829">
    <property type="entry name" value="Alr1p-like"/>
    <property type="match status" value="1"/>
</dbReference>
<evidence type="ECO:0000256" key="3">
    <source>
        <dbReference type="ARBA" id="ARBA00022692"/>
    </source>
</evidence>
<dbReference type="Gene3D" id="1.20.58.340">
    <property type="entry name" value="Magnesium transport protein CorA, transmembrane region"/>
    <property type="match status" value="1"/>
</dbReference>
<comment type="subcellular location">
    <subcellularLocation>
        <location evidence="1">Membrane</location>
        <topology evidence="1">Multi-pass membrane protein</topology>
    </subcellularLocation>
</comment>
<dbReference type="EMBL" id="KZ679015">
    <property type="protein sequence ID" value="PSS12538.1"/>
    <property type="molecule type" value="Genomic_DNA"/>
</dbReference>
<feature type="region of interest" description="Disordered" evidence="6">
    <location>
        <begin position="292"/>
        <end position="313"/>
    </location>
</feature>
<dbReference type="SUPFAM" id="SSF143865">
    <property type="entry name" value="CorA soluble domain-like"/>
    <property type="match status" value="1"/>
</dbReference>
<dbReference type="InterPro" id="IPR045861">
    <property type="entry name" value="CorA_cytoplasmic_dom"/>
</dbReference>
<dbReference type="Proteomes" id="UP000241818">
    <property type="component" value="Unassembled WGS sequence"/>
</dbReference>
<keyword evidence="9" id="KW-1185">Reference proteome</keyword>
<keyword evidence="3 7" id="KW-0812">Transmembrane</keyword>
<dbReference type="AlphaFoldDB" id="A0A2T3AV47"/>
<dbReference type="InParanoid" id="A0A2T3AV47"/>
<keyword evidence="4 7" id="KW-1133">Transmembrane helix</keyword>
<dbReference type="Gene3D" id="3.30.460.20">
    <property type="entry name" value="CorA soluble domain-like"/>
    <property type="match status" value="1"/>
</dbReference>
<dbReference type="PANTHER" id="PTHR21535:SF55">
    <property type="entry name" value="MAGNESIUM TRANSPORTER ALR1-RELATED"/>
    <property type="match status" value="1"/>
</dbReference>
<reference evidence="8 9" key="1">
    <citation type="journal article" date="2018" name="New Phytol.">
        <title>Comparative genomics and transcriptomics depict ericoid mycorrhizal fungi as versatile saprotrophs and plant mutualists.</title>
        <authorList>
            <person name="Martino E."/>
            <person name="Morin E."/>
            <person name="Grelet G.A."/>
            <person name="Kuo A."/>
            <person name="Kohler A."/>
            <person name="Daghino S."/>
            <person name="Barry K.W."/>
            <person name="Cichocki N."/>
            <person name="Clum A."/>
            <person name="Dockter R.B."/>
            <person name="Hainaut M."/>
            <person name="Kuo R.C."/>
            <person name="LaButti K."/>
            <person name="Lindahl B.D."/>
            <person name="Lindquist E.A."/>
            <person name="Lipzen A."/>
            <person name="Khouja H.R."/>
            <person name="Magnuson J."/>
            <person name="Murat C."/>
            <person name="Ohm R.A."/>
            <person name="Singer S.W."/>
            <person name="Spatafora J.W."/>
            <person name="Wang M."/>
            <person name="Veneault-Fourrey C."/>
            <person name="Henrissat B."/>
            <person name="Grigoriev I.V."/>
            <person name="Martin F.M."/>
            <person name="Perotto S."/>
        </authorList>
    </citation>
    <scope>NUCLEOTIDE SEQUENCE [LARGE SCALE GENOMIC DNA]</scope>
    <source>
        <strain evidence="8 9">ATCC 22711</strain>
    </source>
</reference>
<organism evidence="8 9">
    <name type="scientific">Amorphotheca resinae ATCC 22711</name>
    <dbReference type="NCBI Taxonomy" id="857342"/>
    <lineage>
        <taxon>Eukaryota</taxon>
        <taxon>Fungi</taxon>
        <taxon>Dikarya</taxon>
        <taxon>Ascomycota</taxon>
        <taxon>Pezizomycotina</taxon>
        <taxon>Leotiomycetes</taxon>
        <taxon>Helotiales</taxon>
        <taxon>Amorphothecaceae</taxon>
        <taxon>Amorphotheca</taxon>
    </lineage>
</organism>
<dbReference type="GeneID" id="36574014"/>
<feature type="transmembrane region" description="Helical" evidence="7">
    <location>
        <begin position="410"/>
        <end position="431"/>
    </location>
</feature>
<evidence type="ECO:0000256" key="2">
    <source>
        <dbReference type="ARBA" id="ARBA00009765"/>
    </source>
</evidence>
<dbReference type="GO" id="GO:0010961">
    <property type="term" value="P:intracellular magnesium ion homeostasis"/>
    <property type="evidence" value="ECO:0007669"/>
    <property type="project" value="TreeGrafter"/>
</dbReference>
<dbReference type="InterPro" id="IPR045863">
    <property type="entry name" value="CorA_TM1_TM2"/>
</dbReference>
<evidence type="ECO:0000313" key="9">
    <source>
        <dbReference type="Proteomes" id="UP000241818"/>
    </source>
</evidence>